<dbReference type="NCBIfam" id="TIGR02937">
    <property type="entry name" value="sigma70-ECF"/>
    <property type="match status" value="1"/>
</dbReference>
<protein>
    <submittedName>
        <fullName evidence="5">Sigma-70 family RNA polymerase sigma factor</fullName>
    </submittedName>
</protein>
<dbReference type="GO" id="GO:0016987">
    <property type="term" value="F:sigma factor activity"/>
    <property type="evidence" value="ECO:0007669"/>
    <property type="project" value="UniProtKB-KW"/>
</dbReference>
<keyword evidence="2" id="KW-0731">Sigma factor</keyword>
<dbReference type="SUPFAM" id="SSF88946">
    <property type="entry name" value="Sigma2 domain of RNA polymerase sigma factors"/>
    <property type="match status" value="1"/>
</dbReference>
<name>A0AAU7CHC0_9BACT</name>
<evidence type="ECO:0000256" key="1">
    <source>
        <dbReference type="ARBA" id="ARBA00023015"/>
    </source>
</evidence>
<organism evidence="5">
    <name type="scientific">Singulisphaera sp. Ch08</name>
    <dbReference type="NCBI Taxonomy" id="3120278"/>
    <lineage>
        <taxon>Bacteria</taxon>
        <taxon>Pseudomonadati</taxon>
        <taxon>Planctomycetota</taxon>
        <taxon>Planctomycetia</taxon>
        <taxon>Isosphaerales</taxon>
        <taxon>Isosphaeraceae</taxon>
        <taxon>Singulisphaera</taxon>
    </lineage>
</organism>
<dbReference type="InterPro" id="IPR014284">
    <property type="entry name" value="RNA_pol_sigma-70_dom"/>
</dbReference>
<reference evidence="5" key="1">
    <citation type="submission" date="2024-05" db="EMBL/GenBank/DDBJ databases">
        <title>Planctomycetes of the genus Singulisphaera possess chitinolytic capabilities.</title>
        <authorList>
            <person name="Ivanova A."/>
        </authorList>
    </citation>
    <scope>NUCLEOTIDE SEQUENCE</scope>
    <source>
        <strain evidence="5">Ch08T</strain>
    </source>
</reference>
<feature type="domain" description="RNA polymerase sigma-70 ECF-like HTH" evidence="4">
    <location>
        <begin position="66"/>
        <end position="216"/>
    </location>
</feature>
<proteinExistence type="predicted"/>
<dbReference type="EMBL" id="CP155447">
    <property type="protein sequence ID" value="XBH04051.1"/>
    <property type="molecule type" value="Genomic_DNA"/>
</dbReference>
<dbReference type="PANTHER" id="PTHR43133:SF51">
    <property type="entry name" value="RNA POLYMERASE SIGMA FACTOR"/>
    <property type="match status" value="1"/>
</dbReference>
<evidence type="ECO:0000256" key="3">
    <source>
        <dbReference type="ARBA" id="ARBA00023163"/>
    </source>
</evidence>
<dbReference type="Pfam" id="PF07638">
    <property type="entry name" value="Sigma70_ECF"/>
    <property type="match status" value="1"/>
</dbReference>
<dbReference type="InterPro" id="IPR013325">
    <property type="entry name" value="RNA_pol_sigma_r2"/>
</dbReference>
<dbReference type="AlphaFoldDB" id="A0AAU7CHC0"/>
<evidence type="ECO:0000259" key="4">
    <source>
        <dbReference type="Pfam" id="PF07638"/>
    </source>
</evidence>
<keyword evidence="1" id="KW-0805">Transcription regulation</keyword>
<evidence type="ECO:0000256" key="2">
    <source>
        <dbReference type="ARBA" id="ARBA00023082"/>
    </source>
</evidence>
<dbReference type="RefSeq" id="WP_406696796.1">
    <property type="nucleotide sequence ID" value="NZ_CP155447.1"/>
</dbReference>
<dbReference type="InterPro" id="IPR039425">
    <property type="entry name" value="RNA_pol_sigma-70-like"/>
</dbReference>
<gene>
    <name evidence="5" type="ORF">V5E97_37995</name>
</gene>
<dbReference type="PANTHER" id="PTHR43133">
    <property type="entry name" value="RNA POLYMERASE ECF-TYPE SIGMA FACTO"/>
    <property type="match status" value="1"/>
</dbReference>
<evidence type="ECO:0000313" key="5">
    <source>
        <dbReference type="EMBL" id="XBH04051.1"/>
    </source>
</evidence>
<dbReference type="Gene3D" id="1.10.1740.10">
    <property type="match status" value="1"/>
</dbReference>
<sequence>MAFDTSLNPHAGSFPLTTWGLVANAKDPDSPLARRALAELCEAYWYPLYAYMRRSGETPERAEDLIQGFFAHILARDFFKDVEPSKGKFRSFLLSSLSNFVNNHRDWEKRTKRGGKVRHIPLDYRDAEGRYVNEVTHGATPERLYERRWALTVLNRVLEELERELVVASKGPLFEKLKSSLTAGSKMGGYSEIGEQLGMSEKAVKQEAYRIRKRYRELVREEIGRTVADPKLVDQEIAD</sequence>
<keyword evidence="3" id="KW-0804">Transcription</keyword>
<dbReference type="GO" id="GO:0006352">
    <property type="term" value="P:DNA-templated transcription initiation"/>
    <property type="evidence" value="ECO:0007669"/>
    <property type="project" value="InterPro"/>
</dbReference>
<dbReference type="InterPro" id="IPR053812">
    <property type="entry name" value="HTH_Sigma70_ECF-like"/>
</dbReference>
<accession>A0AAU7CHC0</accession>